<dbReference type="InterPro" id="IPR036388">
    <property type="entry name" value="WH-like_DNA-bd_sf"/>
</dbReference>
<feature type="region of interest" description="Disordered" evidence="6">
    <location>
        <begin position="499"/>
        <end position="527"/>
    </location>
</feature>
<feature type="compositionally biased region" description="Basic residues" evidence="6">
    <location>
        <begin position="747"/>
        <end position="757"/>
    </location>
</feature>
<dbReference type="InterPro" id="IPR050899">
    <property type="entry name" value="DDRGK_domain-containing"/>
</dbReference>
<dbReference type="SUPFAM" id="SSF46785">
    <property type="entry name" value="Winged helix' DNA-binding domain"/>
    <property type="match status" value="1"/>
</dbReference>
<evidence type="ECO:0000256" key="6">
    <source>
        <dbReference type="SAM" id="MobiDB-lite"/>
    </source>
</evidence>
<feature type="compositionally biased region" description="Basic and acidic residues" evidence="6">
    <location>
        <begin position="865"/>
        <end position="903"/>
    </location>
</feature>
<feature type="region of interest" description="Disordered" evidence="6">
    <location>
        <begin position="354"/>
        <end position="382"/>
    </location>
</feature>
<feature type="compositionally biased region" description="Basic and acidic residues" evidence="6">
    <location>
        <begin position="781"/>
        <end position="790"/>
    </location>
</feature>
<feature type="compositionally biased region" description="Low complexity" evidence="6">
    <location>
        <begin position="499"/>
        <end position="510"/>
    </location>
</feature>
<feature type="compositionally biased region" description="Polar residues" evidence="6">
    <location>
        <begin position="59"/>
        <end position="80"/>
    </location>
</feature>
<proteinExistence type="predicted"/>
<dbReference type="Gene3D" id="1.10.10.10">
    <property type="entry name" value="Winged helix-like DNA-binding domain superfamily/Winged helix DNA-binding domain"/>
    <property type="match status" value="1"/>
</dbReference>
<feature type="compositionally biased region" description="Low complexity" evidence="6">
    <location>
        <begin position="354"/>
        <end position="368"/>
    </location>
</feature>
<feature type="compositionally biased region" description="Polar residues" evidence="6">
    <location>
        <begin position="206"/>
        <end position="216"/>
    </location>
</feature>
<evidence type="ECO:0000256" key="2">
    <source>
        <dbReference type="ARBA" id="ARBA00022692"/>
    </source>
</evidence>
<protein>
    <recommendedName>
        <fullName evidence="9">DDRGK domain-containing protein 1</fullName>
    </recommendedName>
</protein>
<feature type="compositionally biased region" description="Basic and acidic residues" evidence="6">
    <location>
        <begin position="410"/>
        <end position="425"/>
    </location>
</feature>
<keyword evidence="4" id="KW-0472">Membrane</keyword>
<feature type="coiled-coil region" evidence="5">
    <location>
        <begin position="643"/>
        <end position="670"/>
    </location>
</feature>
<reference evidence="7 8" key="1">
    <citation type="journal article" date="2024" name="Nat. Commun.">
        <title>Phylogenomics reveals the evolutionary origins of lichenization in chlorophyte algae.</title>
        <authorList>
            <person name="Puginier C."/>
            <person name="Libourel C."/>
            <person name="Otte J."/>
            <person name="Skaloud P."/>
            <person name="Haon M."/>
            <person name="Grisel S."/>
            <person name="Petersen M."/>
            <person name="Berrin J.G."/>
            <person name="Delaux P.M."/>
            <person name="Dal Grande F."/>
            <person name="Keller J."/>
        </authorList>
    </citation>
    <scope>NUCLEOTIDE SEQUENCE [LARGE SCALE GENOMIC DNA]</scope>
    <source>
        <strain evidence="7 8">SAG 216-7</strain>
    </source>
</reference>
<evidence type="ECO:0000313" key="8">
    <source>
        <dbReference type="Proteomes" id="UP001491310"/>
    </source>
</evidence>
<feature type="compositionally biased region" description="Basic and acidic residues" evidence="6">
    <location>
        <begin position="179"/>
        <end position="193"/>
    </location>
</feature>
<feature type="region of interest" description="Disordered" evidence="6">
    <location>
        <begin position="781"/>
        <end position="920"/>
    </location>
</feature>
<accession>A0ABR2YPZ7</accession>
<feature type="compositionally biased region" description="Low complexity" evidence="6">
    <location>
        <begin position="808"/>
        <end position="830"/>
    </location>
</feature>
<evidence type="ECO:0000256" key="3">
    <source>
        <dbReference type="ARBA" id="ARBA00022989"/>
    </source>
</evidence>
<dbReference type="InterPro" id="IPR036390">
    <property type="entry name" value="WH_DNA-bd_sf"/>
</dbReference>
<sequence>MWRTLRAAVEDGVKEFSREALSEASTTLNDVKQGAEWLDTKEVAGRARQFVDGQFRADASTSGRLSNAGTQKHGSGTLDNMQIPMLSNPMYESDAAGGAEPRQRRYSSDWGSVSLSRGGSRAASPHGPTPEHTSAIPPFKSHSSDDIGSSWMRTVDSVNSGAQSVASDWAEYDGYAAPDVRESPSRRGSHQDSHTAATVGMMGLNQKPSLAPSTSLEGARPSAVLRRSNSDASSPARMLQQEIIRLQIEQDDMAMRLKSEQARAREAEAKLAGLSSTMQQRLLQLATEVEARGSALERLREENESLTEDYNRLRGHSIAMEEQAQAKVTDLERQLADACRKAAEAGVVAAAAHARAHQDSSAESQESSSAREDLEAQLEAAQTRAQAAMEAVATAQGRAAAAEAARDEADLGRAAADRSRRETEAQARAAAEVAAADRDERASAEGLSEQLKAEADRRAKVFHNAVRAAIGKVQAELEAERDTLEARLKQVEHALAEAQQEAAASAAATQEARREATARTRDAEDAGGLAVAAQEAADAAAAREQAARSAAASAEAGLAELRGASESLEAQLREANGQVQEAQAAAVKARKELEDVQQKLGAAASSSQMEIARWQSRAEAAAVAARETEVRCQAAATSSAAAAANALQDARTARDQVTALERELMEFRQARGSSAYGLPSRAEIISSLGLDRWREERLLPTASSASSLDIEAANKKDKGRSGFSSDPLHRQLLGREGSRVSEEPPCLRRRPPFHRRNPSTIGLPWPRLDVTLNVRLDANRRGEAKKRSAQEEEPAAAAAEQPRRAARGNRLQAGLRRRQAAAAAAAAAAQEAEDGSERGESSDGEDADAEEEAGGEGGRRRAREARRDARQAERHMLDARMRKREAYDEQRRRRDAEREAKELAEEEEAERLAAKKQAREDAEAAKWMGQIAVEQQGEEAQSEEQAQGLLQAFIDYIIERKTVHLEDLASEFGLRVQDAISRVQTLEEEGRITGVMDDRGKFIYISREEMAAVADYVKSRGRVAIGELAAKSNTFIDLEQKNAPRASGDIDLDLDEVEFPRPALLSVDA</sequence>
<evidence type="ECO:0008006" key="9">
    <source>
        <dbReference type="Google" id="ProtNLM"/>
    </source>
</evidence>
<feature type="compositionally biased region" description="Acidic residues" evidence="6">
    <location>
        <begin position="842"/>
        <end position="854"/>
    </location>
</feature>
<dbReference type="PANTHER" id="PTHR48176:SF1">
    <property type="entry name" value="DDRGK DOMAIN-CONTAINING PROTEIN 1"/>
    <property type="match status" value="1"/>
</dbReference>
<feature type="region of interest" description="Disordered" evidence="6">
    <location>
        <begin position="710"/>
        <end position="765"/>
    </location>
</feature>
<feature type="compositionally biased region" description="Basic and acidic residues" evidence="6">
    <location>
        <begin position="511"/>
        <end position="524"/>
    </location>
</feature>
<feature type="compositionally biased region" description="Basic and acidic residues" evidence="6">
    <location>
        <begin position="736"/>
        <end position="746"/>
    </location>
</feature>
<keyword evidence="2" id="KW-0812">Transmembrane</keyword>
<name>A0ABR2YPZ7_9CHLO</name>
<dbReference type="Proteomes" id="UP001491310">
    <property type="component" value="Unassembled WGS sequence"/>
</dbReference>
<keyword evidence="5" id="KW-0175">Coiled coil</keyword>
<dbReference type="SMART" id="SM01128">
    <property type="entry name" value="DDRGK"/>
    <property type="match status" value="1"/>
</dbReference>
<keyword evidence="8" id="KW-1185">Reference proteome</keyword>
<evidence type="ECO:0000256" key="4">
    <source>
        <dbReference type="ARBA" id="ARBA00023136"/>
    </source>
</evidence>
<dbReference type="EMBL" id="JALJOT010000007">
    <property type="protein sequence ID" value="KAK9908875.1"/>
    <property type="molecule type" value="Genomic_DNA"/>
</dbReference>
<feature type="coiled-coil region" evidence="5">
    <location>
        <begin position="551"/>
        <end position="599"/>
    </location>
</feature>
<feature type="compositionally biased region" description="Basic and acidic residues" evidence="6">
    <location>
        <begin position="910"/>
        <end position="920"/>
    </location>
</feature>
<dbReference type="PANTHER" id="PTHR48176">
    <property type="entry name" value="DDRGK DOMAIN-CONTAINING PROTEIN 1"/>
    <property type="match status" value="1"/>
</dbReference>
<dbReference type="InterPro" id="IPR019153">
    <property type="entry name" value="DDRGK_dom-contain"/>
</dbReference>
<feature type="region of interest" description="Disordered" evidence="6">
    <location>
        <begin position="410"/>
        <end position="450"/>
    </location>
</feature>
<evidence type="ECO:0000256" key="5">
    <source>
        <dbReference type="SAM" id="Coils"/>
    </source>
</evidence>
<comment type="subcellular location">
    <subcellularLocation>
        <location evidence="1">Membrane</location>
        <topology evidence="1">Single-pass membrane protein</topology>
    </subcellularLocation>
</comment>
<gene>
    <name evidence="7" type="ORF">WJX75_004133</name>
</gene>
<evidence type="ECO:0000313" key="7">
    <source>
        <dbReference type="EMBL" id="KAK9908875.1"/>
    </source>
</evidence>
<evidence type="ECO:0000256" key="1">
    <source>
        <dbReference type="ARBA" id="ARBA00004167"/>
    </source>
</evidence>
<feature type="region of interest" description="Disordered" evidence="6">
    <location>
        <begin position="176"/>
        <end position="236"/>
    </location>
</feature>
<dbReference type="Pfam" id="PF09756">
    <property type="entry name" value="DDRGK"/>
    <property type="match status" value="1"/>
</dbReference>
<comment type="caution">
    <text evidence="7">The sequence shown here is derived from an EMBL/GenBank/DDBJ whole genome shotgun (WGS) entry which is preliminary data.</text>
</comment>
<organism evidence="7 8">
    <name type="scientific">Coccomyxa subellipsoidea</name>
    <dbReference type="NCBI Taxonomy" id="248742"/>
    <lineage>
        <taxon>Eukaryota</taxon>
        <taxon>Viridiplantae</taxon>
        <taxon>Chlorophyta</taxon>
        <taxon>core chlorophytes</taxon>
        <taxon>Trebouxiophyceae</taxon>
        <taxon>Trebouxiophyceae incertae sedis</taxon>
        <taxon>Coccomyxaceae</taxon>
        <taxon>Coccomyxa</taxon>
    </lineage>
</organism>
<feature type="region of interest" description="Disordered" evidence="6">
    <location>
        <begin position="55"/>
        <end position="152"/>
    </location>
</feature>
<keyword evidence="3" id="KW-1133">Transmembrane helix</keyword>